<dbReference type="Proteomes" id="UP000604765">
    <property type="component" value="Unassembled WGS sequence"/>
</dbReference>
<dbReference type="RefSeq" id="WP_203629274.1">
    <property type="nucleotide sequence ID" value="NZ_BNJR01000007.1"/>
</dbReference>
<evidence type="ECO:0008006" key="4">
    <source>
        <dbReference type="Google" id="ProtNLM"/>
    </source>
</evidence>
<gene>
    <name evidence="2" type="ORF">YK48G_06500</name>
</gene>
<organism evidence="2 3">
    <name type="scientific">Lentilactobacillus fungorum</name>
    <dbReference type="NCBI Taxonomy" id="2201250"/>
    <lineage>
        <taxon>Bacteria</taxon>
        <taxon>Bacillati</taxon>
        <taxon>Bacillota</taxon>
        <taxon>Bacilli</taxon>
        <taxon>Lactobacillales</taxon>
        <taxon>Lactobacillaceae</taxon>
        <taxon>Lentilactobacillus</taxon>
    </lineage>
</organism>
<name>A0ABQ3VWF0_9LACO</name>
<keyword evidence="1" id="KW-0472">Membrane</keyword>
<keyword evidence="1" id="KW-0812">Transmembrane</keyword>
<evidence type="ECO:0000313" key="2">
    <source>
        <dbReference type="EMBL" id="GHP13225.1"/>
    </source>
</evidence>
<evidence type="ECO:0000256" key="1">
    <source>
        <dbReference type="SAM" id="Phobius"/>
    </source>
</evidence>
<feature type="transmembrane region" description="Helical" evidence="1">
    <location>
        <begin position="32"/>
        <end position="50"/>
    </location>
</feature>
<keyword evidence="1" id="KW-1133">Transmembrane helix</keyword>
<sequence>MVWLYGLVAVGSALLVTLIKIRFDLKRFSIKGYFPFLIVSSAICLTAYVIEELQQMMG</sequence>
<accession>A0ABQ3VWF0</accession>
<reference evidence="2 3" key="1">
    <citation type="journal article" date="2021" name="Int. J. Syst. Evol. Microbiol.">
        <title>Lentilactobacillus fungorum sp. nov., isolated from spent mushroom substrates.</title>
        <authorList>
            <person name="Tohno M."/>
            <person name="Tanizawa Y."/>
            <person name="Kojima Y."/>
            <person name="Sakamoto M."/>
            <person name="Ohkuma M."/>
            <person name="Kobayashi H."/>
        </authorList>
    </citation>
    <scope>NUCLEOTIDE SEQUENCE [LARGE SCALE GENOMIC DNA]</scope>
    <source>
        <strain evidence="2 3">YK48G</strain>
    </source>
</reference>
<proteinExistence type="predicted"/>
<evidence type="ECO:0000313" key="3">
    <source>
        <dbReference type="Proteomes" id="UP000604765"/>
    </source>
</evidence>
<comment type="caution">
    <text evidence="2">The sequence shown here is derived from an EMBL/GenBank/DDBJ whole genome shotgun (WGS) entry which is preliminary data.</text>
</comment>
<keyword evidence="3" id="KW-1185">Reference proteome</keyword>
<protein>
    <recommendedName>
        <fullName evidence="4">DUF1656 domain-containing protein</fullName>
    </recommendedName>
</protein>
<feature type="transmembrane region" description="Helical" evidence="1">
    <location>
        <begin position="6"/>
        <end position="25"/>
    </location>
</feature>
<dbReference type="EMBL" id="BNJR01000007">
    <property type="protein sequence ID" value="GHP13225.1"/>
    <property type="molecule type" value="Genomic_DNA"/>
</dbReference>